<evidence type="ECO:0000313" key="3">
    <source>
        <dbReference type="Proteomes" id="UP000590524"/>
    </source>
</evidence>
<keyword evidence="2" id="KW-0238">DNA-binding</keyword>
<evidence type="ECO:0000259" key="1">
    <source>
        <dbReference type="SMART" id="SM00773"/>
    </source>
</evidence>
<comment type="caution">
    <text evidence="2">The sequence shown here is derived from an EMBL/GenBank/DDBJ whole genome shotgun (WGS) entry which is preliminary data.</text>
</comment>
<dbReference type="SMART" id="SM00773">
    <property type="entry name" value="WGR"/>
    <property type="match status" value="1"/>
</dbReference>
<dbReference type="AlphaFoldDB" id="A0A7W6LXV9"/>
<dbReference type="InterPro" id="IPR049809">
    <property type="entry name" value="YehF/YfeS-like_WGR"/>
</dbReference>
<gene>
    <name evidence="2" type="ORF">GGQ90_005310</name>
</gene>
<dbReference type="CDD" id="cd07996">
    <property type="entry name" value="WGR_MMR_like"/>
    <property type="match status" value="1"/>
</dbReference>
<name>A0A7W6LXV9_9SPHN</name>
<dbReference type="InterPro" id="IPR008893">
    <property type="entry name" value="WGR_domain"/>
</dbReference>
<keyword evidence="3" id="KW-1185">Reference proteome</keyword>
<feature type="domain" description="WGR" evidence="1">
    <location>
        <begin position="10"/>
        <end position="85"/>
    </location>
</feature>
<sequence>MDCSFPDPFIPIELIALDPARNIRRRYEIVVTCDLFGSYIVETSWGRIGARGRTKRLSFPDRPSAERHVTATLRRRGTARKRIGVPYLLSPSCNRPAACDPHHAASLVAYCE</sequence>
<dbReference type="SUPFAM" id="SSF142921">
    <property type="entry name" value="WGR domain-like"/>
    <property type="match status" value="1"/>
</dbReference>
<organism evidence="2 3">
    <name type="scientific">Sphingobium scionense</name>
    <dbReference type="NCBI Taxonomy" id="1404341"/>
    <lineage>
        <taxon>Bacteria</taxon>
        <taxon>Pseudomonadati</taxon>
        <taxon>Pseudomonadota</taxon>
        <taxon>Alphaproteobacteria</taxon>
        <taxon>Sphingomonadales</taxon>
        <taxon>Sphingomonadaceae</taxon>
        <taxon>Sphingobium</taxon>
    </lineage>
</organism>
<dbReference type="Pfam" id="PF05406">
    <property type="entry name" value="WGR"/>
    <property type="match status" value="1"/>
</dbReference>
<dbReference type="EMBL" id="JACIEU010000039">
    <property type="protein sequence ID" value="MBB4151496.1"/>
    <property type="molecule type" value="Genomic_DNA"/>
</dbReference>
<dbReference type="GO" id="GO:0003677">
    <property type="term" value="F:DNA binding"/>
    <property type="evidence" value="ECO:0007669"/>
    <property type="project" value="UniProtKB-KW"/>
</dbReference>
<proteinExistence type="predicted"/>
<dbReference type="InterPro" id="IPR036930">
    <property type="entry name" value="WGR_dom_sf"/>
</dbReference>
<dbReference type="Proteomes" id="UP000590524">
    <property type="component" value="Unassembled WGS sequence"/>
</dbReference>
<accession>A0A7W6LXV9</accession>
<protein>
    <submittedName>
        <fullName evidence="2">Putative DNA-binding WGR domain protein</fullName>
    </submittedName>
</protein>
<reference evidence="2 3" key="1">
    <citation type="submission" date="2020-08" db="EMBL/GenBank/DDBJ databases">
        <title>Genomic Encyclopedia of Type Strains, Phase IV (KMG-IV): sequencing the most valuable type-strain genomes for metagenomic binning, comparative biology and taxonomic classification.</title>
        <authorList>
            <person name="Goeker M."/>
        </authorList>
    </citation>
    <scope>NUCLEOTIDE SEQUENCE [LARGE SCALE GENOMIC DNA]</scope>
    <source>
        <strain evidence="2 3">DSM 19371</strain>
    </source>
</reference>
<dbReference type="RefSeq" id="WP_083579368.1">
    <property type="nucleotide sequence ID" value="NZ_JACIEU010000039.1"/>
</dbReference>
<evidence type="ECO:0000313" key="2">
    <source>
        <dbReference type="EMBL" id="MBB4151496.1"/>
    </source>
</evidence>